<dbReference type="Gene3D" id="3.30.30.130">
    <property type="match status" value="1"/>
</dbReference>
<feature type="signal peptide" evidence="1">
    <location>
        <begin position="1"/>
        <end position="31"/>
    </location>
</feature>
<dbReference type="InterPro" id="IPR028082">
    <property type="entry name" value="Peripla_BP_I"/>
</dbReference>
<dbReference type="OrthoDB" id="5491606at2"/>
<keyword evidence="3" id="KW-1185">Reference proteome</keyword>
<organism evidence="2 3">
    <name type="scientific">Peptacetobacter hominis</name>
    <dbReference type="NCBI Taxonomy" id="2743610"/>
    <lineage>
        <taxon>Bacteria</taxon>
        <taxon>Bacillati</taxon>
        <taxon>Bacillota</taxon>
        <taxon>Clostridia</taxon>
        <taxon>Peptostreptococcales</taxon>
        <taxon>Peptostreptococcaceae</taxon>
        <taxon>Peptacetobacter</taxon>
    </lineage>
</organism>
<dbReference type="InterPro" id="IPR024258">
    <property type="entry name" value="DUF3798"/>
</dbReference>
<dbReference type="Gene3D" id="3.40.50.11390">
    <property type="match status" value="1"/>
</dbReference>
<evidence type="ECO:0000313" key="2">
    <source>
        <dbReference type="EMBL" id="TQQ84661.1"/>
    </source>
</evidence>
<gene>
    <name evidence="2" type="ORF">EXD82_05590</name>
</gene>
<evidence type="ECO:0000256" key="1">
    <source>
        <dbReference type="SAM" id="SignalP"/>
    </source>
</evidence>
<sequence length="388" mass="43514">MEIVNHRRIFKMFKKILALGLSLCMMIGAVGCSGGGSEDASAGDDFKVGIVTPTLSVSEDEYRGAENMVEKYPGRVEHITLPENFNTEIENAISQIVSLADDEKMKAIVVVSGQSGLLPALQQVKEKRPDIITITAPIWDDPDMMSQYVDVNLDANWAKRGETIVTLAKEMGCKTFIHYSFPTHLSKESVATRRDKMKETCEKEGLEFVEVMTPDPQTGQGVAAMQQFLREDIPRQIEKYGTDTNIFGSNCPMYDVILDEALKLKFCVAEQCCPTPTQAYPTVLNLEIAEEDSQNYDKMNEMISEKVDAQGMKGRLGGWPMPMTVFLPEYAVELGMEMVSKGLTKEDVSNSEYLQNFAKEKFGIDTQFEKLKDNTDNYQLMVMDQIVY</sequence>
<dbReference type="Proteomes" id="UP000317863">
    <property type="component" value="Unassembled WGS sequence"/>
</dbReference>
<reference evidence="2 3" key="1">
    <citation type="submission" date="2019-02" db="EMBL/GenBank/DDBJ databases">
        <title>Peptostreptococcaceae bacterium ZHW00191 nov., a new bacterium isolated from the human gut.</title>
        <authorList>
            <person name="Zhou H.-W."/>
            <person name="Chen X.-J."/>
        </authorList>
    </citation>
    <scope>NUCLEOTIDE SEQUENCE [LARGE SCALE GENOMIC DNA]</scope>
    <source>
        <strain evidence="2 3">ZHW00191</strain>
    </source>
</reference>
<evidence type="ECO:0000313" key="3">
    <source>
        <dbReference type="Proteomes" id="UP000317863"/>
    </source>
</evidence>
<keyword evidence="1" id="KW-0732">Signal</keyword>
<dbReference type="SUPFAM" id="SSF53822">
    <property type="entry name" value="Periplasmic binding protein-like I"/>
    <property type="match status" value="1"/>
</dbReference>
<dbReference type="EMBL" id="SGJB01000008">
    <property type="protein sequence ID" value="TQQ84661.1"/>
    <property type="molecule type" value="Genomic_DNA"/>
</dbReference>
<name>A0A544QVD9_9FIRM</name>
<proteinExistence type="predicted"/>
<dbReference type="PROSITE" id="PS51257">
    <property type="entry name" value="PROKAR_LIPOPROTEIN"/>
    <property type="match status" value="1"/>
</dbReference>
<dbReference type="AlphaFoldDB" id="A0A544QVD9"/>
<comment type="caution">
    <text evidence="2">The sequence shown here is derived from an EMBL/GenBank/DDBJ whole genome shotgun (WGS) entry which is preliminary data.</text>
</comment>
<accession>A0A544QVD9</accession>
<feature type="chain" id="PRO_5039195805" evidence="1">
    <location>
        <begin position="32"/>
        <end position="388"/>
    </location>
</feature>
<protein>
    <submittedName>
        <fullName evidence="2">DUF3798 domain-containing protein</fullName>
    </submittedName>
</protein>
<dbReference type="Pfam" id="PF12683">
    <property type="entry name" value="DUF3798"/>
    <property type="match status" value="1"/>
</dbReference>
<dbReference type="Gene3D" id="3.40.50.11400">
    <property type="match status" value="1"/>
</dbReference>